<dbReference type="SUPFAM" id="SSF81573">
    <property type="entry name" value="F1F0 ATP synthase subunit B, membrane domain"/>
    <property type="match status" value="1"/>
</dbReference>
<comment type="function">
    <text evidence="13">Component of the F(0) channel, it forms part of the peripheral stalk, linking F(1) to F(0).</text>
</comment>
<evidence type="ECO:0000256" key="13">
    <source>
        <dbReference type="HAMAP-Rule" id="MF_01398"/>
    </source>
</evidence>
<keyword evidence="5 13" id="KW-0812">Transmembrane</keyword>
<dbReference type="GO" id="GO:0012505">
    <property type="term" value="C:endomembrane system"/>
    <property type="evidence" value="ECO:0007669"/>
    <property type="project" value="UniProtKB-SubCell"/>
</dbReference>
<dbReference type="InterPro" id="IPR050059">
    <property type="entry name" value="ATP_synthase_B_chain"/>
</dbReference>
<evidence type="ECO:0000256" key="1">
    <source>
        <dbReference type="ARBA" id="ARBA00005513"/>
    </source>
</evidence>
<keyword evidence="2 13" id="KW-0813">Transport</keyword>
<keyword evidence="9 13" id="KW-0472">Membrane</keyword>
<dbReference type="STRING" id="1121429.SAMN02745133_01524"/>
<evidence type="ECO:0000256" key="5">
    <source>
        <dbReference type="ARBA" id="ARBA00022692"/>
    </source>
</evidence>
<comment type="function">
    <text evidence="11 13">F(1)F(0) ATP synthase produces ATP from ADP in the presence of a proton or sodium gradient. F-type ATPases consist of two structural domains, F(1) containing the extramembraneous catalytic core and F(0) containing the membrane proton channel, linked together by a central stalk and a peripheral stalk. During catalysis, ATP synthesis in the catalytic domain of F(1) is coupled via a rotary mechanism of the central stalk subunits to proton translocation.</text>
</comment>
<dbReference type="CDD" id="cd06503">
    <property type="entry name" value="ATP-synt_Fo_b"/>
    <property type="match status" value="1"/>
</dbReference>
<keyword evidence="7 13" id="KW-1133">Transmembrane helix</keyword>
<accession>A0A1M4XTR2</accession>
<dbReference type="GO" id="GO:0046933">
    <property type="term" value="F:proton-transporting ATP synthase activity, rotational mechanism"/>
    <property type="evidence" value="ECO:0007669"/>
    <property type="project" value="UniProtKB-UniRule"/>
</dbReference>
<dbReference type="Proteomes" id="UP000184148">
    <property type="component" value="Unassembled WGS sequence"/>
</dbReference>
<evidence type="ECO:0000256" key="14">
    <source>
        <dbReference type="RuleBase" id="RU003848"/>
    </source>
</evidence>
<evidence type="ECO:0000256" key="11">
    <source>
        <dbReference type="ARBA" id="ARBA00025198"/>
    </source>
</evidence>
<feature type="coiled-coil region" evidence="15">
    <location>
        <begin position="58"/>
        <end position="154"/>
    </location>
</feature>
<dbReference type="InterPro" id="IPR005864">
    <property type="entry name" value="ATP_synth_F0_bsu_bac"/>
</dbReference>
<comment type="similarity">
    <text evidence="1 13 14">Belongs to the ATPase B chain family.</text>
</comment>
<proteinExistence type="inferred from homology"/>
<keyword evidence="4 13" id="KW-0138">CF(0)</keyword>
<evidence type="ECO:0000313" key="17">
    <source>
        <dbReference type="Proteomes" id="UP000184148"/>
    </source>
</evidence>
<keyword evidence="8 13" id="KW-0406">Ion transport</keyword>
<keyword evidence="15" id="KW-0175">Coiled coil</keyword>
<evidence type="ECO:0000256" key="4">
    <source>
        <dbReference type="ARBA" id="ARBA00022547"/>
    </source>
</evidence>
<feature type="transmembrane region" description="Helical" evidence="13">
    <location>
        <begin position="35"/>
        <end position="54"/>
    </location>
</feature>
<evidence type="ECO:0000256" key="10">
    <source>
        <dbReference type="ARBA" id="ARBA00023310"/>
    </source>
</evidence>
<gene>
    <name evidence="13" type="primary">atpF</name>
    <name evidence="16" type="ORF">SAMN02745133_01524</name>
</gene>
<dbReference type="HAMAP" id="MF_01398">
    <property type="entry name" value="ATP_synth_b_bprime"/>
    <property type="match status" value="1"/>
</dbReference>
<dbReference type="Pfam" id="PF00430">
    <property type="entry name" value="ATP-synt_B"/>
    <property type="match status" value="1"/>
</dbReference>
<evidence type="ECO:0000256" key="7">
    <source>
        <dbReference type="ARBA" id="ARBA00022989"/>
    </source>
</evidence>
<evidence type="ECO:0000256" key="2">
    <source>
        <dbReference type="ARBA" id="ARBA00022448"/>
    </source>
</evidence>
<evidence type="ECO:0000313" key="16">
    <source>
        <dbReference type="EMBL" id="SHE96828.1"/>
    </source>
</evidence>
<dbReference type="AlphaFoldDB" id="A0A1M4XTR2"/>
<comment type="subcellular location">
    <subcellularLocation>
        <location evidence="13">Cell membrane</location>
        <topology evidence="13">Single-pass membrane protein</topology>
    </subcellularLocation>
    <subcellularLocation>
        <location evidence="12">Endomembrane system</location>
        <topology evidence="12">Single-pass membrane protein</topology>
    </subcellularLocation>
</comment>
<evidence type="ECO:0000256" key="9">
    <source>
        <dbReference type="ARBA" id="ARBA00023136"/>
    </source>
</evidence>
<evidence type="ECO:0000256" key="12">
    <source>
        <dbReference type="ARBA" id="ARBA00037847"/>
    </source>
</evidence>
<dbReference type="InterPro" id="IPR002146">
    <property type="entry name" value="ATP_synth_b/b'su_bac/chlpt"/>
</dbReference>
<dbReference type="GO" id="GO:0005886">
    <property type="term" value="C:plasma membrane"/>
    <property type="evidence" value="ECO:0007669"/>
    <property type="project" value="UniProtKB-SubCell"/>
</dbReference>
<dbReference type="EMBL" id="FQUY01000009">
    <property type="protein sequence ID" value="SHE96828.1"/>
    <property type="molecule type" value="Genomic_DNA"/>
</dbReference>
<name>A0A1M4XTR2_9FIRM</name>
<comment type="subunit">
    <text evidence="13">F-type ATPases have 2 components, F(1) - the catalytic core - and F(0) - the membrane proton channel. F(1) has five subunits: alpha(3), beta(3), gamma(1), delta(1), epsilon(1). F(0) has three main subunits: a(1), b(2) and c(10-14). The alpha and beta chains form an alternating ring which encloses part of the gamma chain. F(1) is attached to F(0) by a central stalk formed by the gamma and epsilon chains, while a peripheral stalk is formed by the delta and b chains.</text>
</comment>
<sequence>MAGLTLSPSPQSPSLLSAQTEGGEFVESLGFNATLLAQMFNFLVLLILLRAVAYKPFMNMLEKRRELIESSIAAAEEDKKQAEQMRAALQAELQRSREQAAEMMARATKNAEEQAQQIIEAAKAEAARVKDSALAEIQREKEKAVAELRDQVATLSILVAGKIIDQKLNGDIHKDLVNKFVKEAGDLPC</sequence>
<organism evidence="16 17">
    <name type="scientific">Desulforamulus putei DSM 12395</name>
    <dbReference type="NCBI Taxonomy" id="1121429"/>
    <lineage>
        <taxon>Bacteria</taxon>
        <taxon>Bacillati</taxon>
        <taxon>Bacillota</taxon>
        <taxon>Clostridia</taxon>
        <taxon>Eubacteriales</taxon>
        <taxon>Peptococcaceae</taxon>
        <taxon>Desulforamulus</taxon>
    </lineage>
</organism>
<protein>
    <recommendedName>
        <fullName evidence="13">ATP synthase subunit b</fullName>
    </recommendedName>
    <alternativeName>
        <fullName evidence="13">ATP synthase F(0) sector subunit b</fullName>
    </alternativeName>
    <alternativeName>
        <fullName evidence="13">ATPase subunit I</fullName>
    </alternativeName>
    <alternativeName>
        <fullName evidence="13">F-type ATPase subunit b</fullName>
        <shortName evidence="13">F-ATPase subunit b</shortName>
    </alternativeName>
</protein>
<reference evidence="17" key="1">
    <citation type="submission" date="2016-11" db="EMBL/GenBank/DDBJ databases">
        <authorList>
            <person name="Varghese N."/>
            <person name="Submissions S."/>
        </authorList>
    </citation>
    <scope>NUCLEOTIDE SEQUENCE [LARGE SCALE GENOMIC DNA]</scope>
    <source>
        <strain evidence="17">DSM 12395</strain>
    </source>
</reference>
<dbReference type="GO" id="GO:0045259">
    <property type="term" value="C:proton-transporting ATP synthase complex"/>
    <property type="evidence" value="ECO:0007669"/>
    <property type="project" value="UniProtKB-KW"/>
</dbReference>
<evidence type="ECO:0000256" key="6">
    <source>
        <dbReference type="ARBA" id="ARBA00022781"/>
    </source>
</evidence>
<keyword evidence="17" id="KW-1185">Reference proteome</keyword>
<dbReference type="InterPro" id="IPR028987">
    <property type="entry name" value="ATP_synth_B-like_membr_sf"/>
</dbReference>
<dbReference type="GO" id="GO:0046961">
    <property type="term" value="F:proton-transporting ATPase activity, rotational mechanism"/>
    <property type="evidence" value="ECO:0007669"/>
    <property type="project" value="TreeGrafter"/>
</dbReference>
<dbReference type="PANTHER" id="PTHR33445">
    <property type="entry name" value="ATP SYNTHASE SUBUNIT B', CHLOROPLASTIC"/>
    <property type="match status" value="1"/>
</dbReference>
<dbReference type="PANTHER" id="PTHR33445:SF1">
    <property type="entry name" value="ATP SYNTHASE SUBUNIT B"/>
    <property type="match status" value="1"/>
</dbReference>
<evidence type="ECO:0000256" key="3">
    <source>
        <dbReference type="ARBA" id="ARBA00022475"/>
    </source>
</evidence>
<keyword evidence="6 13" id="KW-0375">Hydrogen ion transport</keyword>
<evidence type="ECO:0000256" key="8">
    <source>
        <dbReference type="ARBA" id="ARBA00023065"/>
    </source>
</evidence>
<evidence type="ECO:0000256" key="15">
    <source>
        <dbReference type="SAM" id="Coils"/>
    </source>
</evidence>
<dbReference type="NCBIfam" id="TIGR01144">
    <property type="entry name" value="ATP_synt_b"/>
    <property type="match status" value="1"/>
</dbReference>
<keyword evidence="3 13" id="KW-1003">Cell membrane</keyword>
<keyword evidence="10 13" id="KW-0066">ATP synthesis</keyword>